<name>A0A5C8PH66_9HYPH</name>
<organism evidence="1 2">
    <name type="scientific">Vineibacter terrae</name>
    <dbReference type="NCBI Taxonomy" id="2586908"/>
    <lineage>
        <taxon>Bacteria</taxon>
        <taxon>Pseudomonadati</taxon>
        <taxon>Pseudomonadota</taxon>
        <taxon>Alphaproteobacteria</taxon>
        <taxon>Hyphomicrobiales</taxon>
        <taxon>Vineibacter</taxon>
    </lineage>
</organism>
<reference evidence="1 2" key="1">
    <citation type="submission" date="2019-06" db="EMBL/GenBank/DDBJ databases">
        <title>New taxonomy in bacterial strain CC-CFT640, isolated from vineyard.</title>
        <authorList>
            <person name="Lin S.-Y."/>
            <person name="Tsai C.-F."/>
            <person name="Young C.-C."/>
        </authorList>
    </citation>
    <scope>NUCLEOTIDE SEQUENCE [LARGE SCALE GENOMIC DNA]</scope>
    <source>
        <strain evidence="1 2">CC-CFT640</strain>
    </source>
</reference>
<protein>
    <submittedName>
        <fullName evidence="1">Uncharacterized protein</fullName>
    </submittedName>
</protein>
<accession>A0A5C8PH66</accession>
<sequence length="98" mass="10534">MSSGSTSTGTWQLRTKSRVTVNTKSALARYILSRKALTMSIVMSGRRAHSAGPQLAMLLSWNWSGSSGRKPLGCTSTAAATRSGARLMRFQMNGPPMQ</sequence>
<dbReference type="Proteomes" id="UP000321638">
    <property type="component" value="Unassembled WGS sequence"/>
</dbReference>
<gene>
    <name evidence="1" type="ORF">FHP25_24340</name>
</gene>
<evidence type="ECO:0000313" key="2">
    <source>
        <dbReference type="Proteomes" id="UP000321638"/>
    </source>
</evidence>
<evidence type="ECO:0000313" key="1">
    <source>
        <dbReference type="EMBL" id="TXL72685.1"/>
    </source>
</evidence>
<comment type="caution">
    <text evidence="1">The sequence shown here is derived from an EMBL/GenBank/DDBJ whole genome shotgun (WGS) entry which is preliminary data.</text>
</comment>
<dbReference type="AlphaFoldDB" id="A0A5C8PH66"/>
<keyword evidence="2" id="KW-1185">Reference proteome</keyword>
<dbReference type="RefSeq" id="WP_147849583.1">
    <property type="nucleotide sequence ID" value="NZ_VDUZ01000031.1"/>
</dbReference>
<proteinExistence type="predicted"/>
<dbReference type="EMBL" id="VDUZ01000031">
    <property type="protein sequence ID" value="TXL72685.1"/>
    <property type="molecule type" value="Genomic_DNA"/>
</dbReference>